<dbReference type="PANTHER" id="PTHR30466">
    <property type="entry name" value="FLAVIN REDUCTASE"/>
    <property type="match status" value="1"/>
</dbReference>
<evidence type="ECO:0000313" key="3">
    <source>
        <dbReference type="EMBL" id="RML97810.1"/>
    </source>
</evidence>
<proteinExistence type="predicted"/>
<reference evidence="3 4" key="1">
    <citation type="submission" date="2018-08" db="EMBL/GenBank/DDBJ databases">
        <title>Recombination of ecologically and evolutionarily significant loci maintains genetic cohesion in the Pseudomonas syringae species complex.</title>
        <authorList>
            <person name="Dillon M."/>
            <person name="Thakur S."/>
            <person name="Almeida R.N.D."/>
            <person name="Weir B.S."/>
            <person name="Guttman D.S."/>
        </authorList>
    </citation>
    <scope>NUCLEOTIDE SEQUENCE [LARGE SCALE GENOMIC DNA]</scope>
    <source>
        <strain evidence="3 4">ICMP 8636</strain>
    </source>
</reference>
<dbReference type="GO" id="GO:0006208">
    <property type="term" value="P:pyrimidine nucleobase catabolic process"/>
    <property type="evidence" value="ECO:0007669"/>
    <property type="project" value="TreeGrafter"/>
</dbReference>
<dbReference type="SMART" id="SM00903">
    <property type="entry name" value="Flavin_Reduct"/>
    <property type="match status" value="1"/>
</dbReference>
<dbReference type="InterPro" id="IPR050268">
    <property type="entry name" value="NADH-dep_flavin_reductase"/>
</dbReference>
<name>A0A3M3ABK8_PSEA0</name>
<dbReference type="Pfam" id="PF01613">
    <property type="entry name" value="Flavin_Reduct"/>
    <property type="match status" value="1"/>
</dbReference>
<dbReference type="PANTHER" id="PTHR30466:SF1">
    <property type="entry name" value="FMN REDUCTASE (NADH) RUTF"/>
    <property type="match status" value="1"/>
</dbReference>
<dbReference type="EMBL" id="RBOA01000345">
    <property type="protein sequence ID" value="RML97810.1"/>
    <property type="molecule type" value="Genomic_DNA"/>
</dbReference>
<evidence type="ECO:0000256" key="1">
    <source>
        <dbReference type="ARBA" id="ARBA00023002"/>
    </source>
</evidence>
<dbReference type="Gene3D" id="2.30.110.10">
    <property type="entry name" value="Electron Transport, Fmn-binding Protein, Chain A"/>
    <property type="match status" value="1"/>
</dbReference>
<dbReference type="GO" id="GO:0042602">
    <property type="term" value="F:riboflavin reductase (NADPH) activity"/>
    <property type="evidence" value="ECO:0007669"/>
    <property type="project" value="TreeGrafter"/>
</dbReference>
<gene>
    <name evidence="3" type="ORF">ALQ86_00969</name>
</gene>
<feature type="domain" description="Flavin reductase like" evidence="2">
    <location>
        <begin position="101"/>
        <end position="227"/>
    </location>
</feature>
<dbReference type="Proteomes" id="UP000272627">
    <property type="component" value="Unassembled WGS sequence"/>
</dbReference>
<sequence>MPTATTCWCPGNNRNIWPRHCPTPGWCCWNMAATPRTSPTHCPSNAPCSTFSTHRPERTHTMHADSEALATLPADPVSPASWRFAMQCPASPQPSTSSPPMAPTATAVCSVTDQPPTLLVCINRSASVYETFIENGLLCVNTLGNGQQDLSNLFGGKRSQQERFDGGQWESGVTGAPILNSAKLALDCKVTQSVSVGTHDILFCQVLDIRHQGESDALVYFARQYHHLPGAAPAA</sequence>
<dbReference type="GO" id="GO:0010181">
    <property type="term" value="F:FMN binding"/>
    <property type="evidence" value="ECO:0007669"/>
    <property type="project" value="InterPro"/>
</dbReference>
<protein>
    <submittedName>
        <fullName evidence="3">FMN reductase RutF</fullName>
    </submittedName>
</protein>
<dbReference type="AlphaFoldDB" id="A0A3M3ABK8"/>
<dbReference type="SUPFAM" id="SSF50475">
    <property type="entry name" value="FMN-binding split barrel"/>
    <property type="match status" value="1"/>
</dbReference>
<evidence type="ECO:0000259" key="2">
    <source>
        <dbReference type="SMART" id="SM00903"/>
    </source>
</evidence>
<accession>A0A3M3ABK8</accession>
<dbReference type="InterPro" id="IPR012349">
    <property type="entry name" value="Split_barrel_FMN-bd"/>
</dbReference>
<organism evidence="3 4">
    <name type="scientific">Pseudomonas amygdali pv. eriobotryae</name>
    <dbReference type="NCBI Taxonomy" id="129137"/>
    <lineage>
        <taxon>Bacteria</taxon>
        <taxon>Pseudomonadati</taxon>
        <taxon>Pseudomonadota</taxon>
        <taxon>Gammaproteobacteria</taxon>
        <taxon>Pseudomonadales</taxon>
        <taxon>Pseudomonadaceae</taxon>
        <taxon>Pseudomonas</taxon>
        <taxon>Pseudomonas amygdali</taxon>
    </lineage>
</organism>
<dbReference type="InterPro" id="IPR002563">
    <property type="entry name" value="Flavin_Rdtase-like_dom"/>
</dbReference>
<evidence type="ECO:0000313" key="4">
    <source>
        <dbReference type="Proteomes" id="UP000272627"/>
    </source>
</evidence>
<comment type="caution">
    <text evidence="3">The sequence shown here is derived from an EMBL/GenBank/DDBJ whole genome shotgun (WGS) entry which is preliminary data.</text>
</comment>
<keyword evidence="1" id="KW-0560">Oxidoreductase</keyword>